<keyword evidence="3 5" id="KW-0238">DNA-binding</keyword>
<comment type="similarity">
    <text evidence="1">Belongs to the 'phage' integrase family.</text>
</comment>
<protein>
    <submittedName>
        <fullName evidence="8">Site-specific integrase</fullName>
    </submittedName>
</protein>
<organism evidence="8 9">
    <name type="scientific">Croceimicrobium hydrocarbonivorans</name>
    <dbReference type="NCBI Taxonomy" id="2761580"/>
    <lineage>
        <taxon>Bacteria</taxon>
        <taxon>Pseudomonadati</taxon>
        <taxon>Bacteroidota</taxon>
        <taxon>Flavobacteriia</taxon>
        <taxon>Flavobacteriales</taxon>
        <taxon>Owenweeksiaceae</taxon>
        <taxon>Croceimicrobium</taxon>
    </lineage>
</organism>
<evidence type="ECO:0000256" key="2">
    <source>
        <dbReference type="ARBA" id="ARBA00022908"/>
    </source>
</evidence>
<dbReference type="EMBL" id="CP060139">
    <property type="protein sequence ID" value="QNR23023.1"/>
    <property type="molecule type" value="Genomic_DNA"/>
</dbReference>
<proteinExistence type="inferred from homology"/>
<dbReference type="KEGG" id="chyd:H4K34_11595"/>
<dbReference type="RefSeq" id="WP_210757559.1">
    <property type="nucleotide sequence ID" value="NZ_CP060139.1"/>
</dbReference>
<dbReference type="InterPro" id="IPR013762">
    <property type="entry name" value="Integrase-like_cat_sf"/>
</dbReference>
<dbReference type="GO" id="GO:0006310">
    <property type="term" value="P:DNA recombination"/>
    <property type="evidence" value="ECO:0007669"/>
    <property type="project" value="UniProtKB-KW"/>
</dbReference>
<dbReference type="GO" id="GO:0003677">
    <property type="term" value="F:DNA binding"/>
    <property type="evidence" value="ECO:0007669"/>
    <property type="project" value="UniProtKB-UniRule"/>
</dbReference>
<accession>A0A7H0VBC5</accession>
<dbReference type="Gene3D" id="1.10.443.10">
    <property type="entry name" value="Intergrase catalytic core"/>
    <property type="match status" value="1"/>
</dbReference>
<feature type="domain" description="Tyr recombinase" evidence="6">
    <location>
        <begin position="191"/>
        <end position="372"/>
    </location>
</feature>
<dbReference type="Pfam" id="PF00589">
    <property type="entry name" value="Phage_integrase"/>
    <property type="match status" value="1"/>
</dbReference>
<reference evidence="8 9" key="1">
    <citation type="submission" date="2020-08" db="EMBL/GenBank/DDBJ databases">
        <title>Croceimicrobium hydrocarbonivorans gen. nov., sp. nov., a novel marine bacterium isolated from a bacterial consortium that degrades polyethylene terephthalate.</title>
        <authorList>
            <person name="Liu R."/>
        </authorList>
    </citation>
    <scope>NUCLEOTIDE SEQUENCE [LARGE SCALE GENOMIC DNA]</scope>
    <source>
        <strain evidence="8 9">A20-9</strain>
    </source>
</reference>
<dbReference type="InterPro" id="IPR011010">
    <property type="entry name" value="DNA_brk_join_enz"/>
</dbReference>
<evidence type="ECO:0000256" key="5">
    <source>
        <dbReference type="PROSITE-ProRule" id="PRU01248"/>
    </source>
</evidence>
<dbReference type="SUPFAM" id="SSF56349">
    <property type="entry name" value="DNA breaking-rejoining enzymes"/>
    <property type="match status" value="1"/>
</dbReference>
<keyword evidence="9" id="KW-1185">Reference proteome</keyword>
<keyword evidence="2" id="KW-0229">DNA integration</keyword>
<dbReference type="InterPro" id="IPR010998">
    <property type="entry name" value="Integrase_recombinase_N"/>
</dbReference>
<keyword evidence="4" id="KW-0233">DNA recombination</keyword>
<evidence type="ECO:0000313" key="8">
    <source>
        <dbReference type="EMBL" id="QNR23023.1"/>
    </source>
</evidence>
<sequence>MSTVLPYYPAKLHEGATWYIAFYVIDPRTGKLSRRRIKWNRIEKISERRRQGKEMCRQLNERLARGWNPLAEELASRSQSLLPDAAREFLREKEKRFEEGTVRADTLRSYRSYLSMIEKHIPHWEHTNCVGFQREAIITFLDFVYHDLGRSARTRNNYLGFLHNFCEWMIQAGYLYVNPALGLRKIPESEKKRKIIPPSERLRIFKHLEKTNYGYYVLCLVEYYLFIRRTEITKLRVHHFDLERCTVLIPAKYSKNRKDDTITIPKTVATVLRIYLKNASDQHFFTGPDFRPSPKALSPKKISDQWTKLRQELGFLKAYQFYSLKDTGITDMLRAGIPSILVRDQARHYDVSQTDQYAARGKGANPEIEAFE</sequence>
<dbReference type="InterPro" id="IPR050808">
    <property type="entry name" value="Phage_Integrase"/>
</dbReference>
<name>A0A7H0VBC5_9FLAO</name>
<evidence type="ECO:0000313" key="9">
    <source>
        <dbReference type="Proteomes" id="UP000516305"/>
    </source>
</evidence>
<evidence type="ECO:0000256" key="4">
    <source>
        <dbReference type="ARBA" id="ARBA00023172"/>
    </source>
</evidence>
<feature type="domain" description="Core-binding (CB)" evidence="7">
    <location>
        <begin position="80"/>
        <end position="170"/>
    </location>
</feature>
<dbReference type="Proteomes" id="UP000516305">
    <property type="component" value="Chromosome"/>
</dbReference>
<dbReference type="AlphaFoldDB" id="A0A7H0VBC5"/>
<dbReference type="PROSITE" id="PS51900">
    <property type="entry name" value="CB"/>
    <property type="match status" value="1"/>
</dbReference>
<evidence type="ECO:0000259" key="6">
    <source>
        <dbReference type="PROSITE" id="PS51898"/>
    </source>
</evidence>
<dbReference type="GO" id="GO:0015074">
    <property type="term" value="P:DNA integration"/>
    <property type="evidence" value="ECO:0007669"/>
    <property type="project" value="UniProtKB-KW"/>
</dbReference>
<dbReference type="PANTHER" id="PTHR30629:SF2">
    <property type="entry name" value="PROPHAGE INTEGRASE INTS-RELATED"/>
    <property type="match status" value="1"/>
</dbReference>
<evidence type="ECO:0000259" key="7">
    <source>
        <dbReference type="PROSITE" id="PS51900"/>
    </source>
</evidence>
<dbReference type="InterPro" id="IPR002104">
    <property type="entry name" value="Integrase_catalytic"/>
</dbReference>
<dbReference type="PANTHER" id="PTHR30629">
    <property type="entry name" value="PROPHAGE INTEGRASE"/>
    <property type="match status" value="1"/>
</dbReference>
<evidence type="ECO:0000256" key="3">
    <source>
        <dbReference type="ARBA" id="ARBA00023125"/>
    </source>
</evidence>
<gene>
    <name evidence="8" type="ORF">H4K34_11595</name>
</gene>
<dbReference type="CDD" id="cd00397">
    <property type="entry name" value="DNA_BRE_C"/>
    <property type="match status" value="1"/>
</dbReference>
<dbReference type="PROSITE" id="PS51898">
    <property type="entry name" value="TYR_RECOMBINASE"/>
    <property type="match status" value="1"/>
</dbReference>
<evidence type="ECO:0000256" key="1">
    <source>
        <dbReference type="ARBA" id="ARBA00008857"/>
    </source>
</evidence>
<dbReference type="Gene3D" id="1.10.150.130">
    <property type="match status" value="1"/>
</dbReference>
<dbReference type="InterPro" id="IPR044068">
    <property type="entry name" value="CB"/>
</dbReference>